<dbReference type="Gene3D" id="1.10.260.40">
    <property type="entry name" value="lambda repressor-like DNA-binding domains"/>
    <property type="match status" value="1"/>
</dbReference>
<gene>
    <name evidence="5" type="primary">cytR_1</name>
    <name evidence="5" type="ORF">ERS852456_00145</name>
</gene>
<dbReference type="InterPro" id="IPR000843">
    <property type="entry name" value="HTH_LacI"/>
</dbReference>
<dbReference type="PROSITE" id="PS00356">
    <property type="entry name" value="HTH_LACI_1"/>
    <property type="match status" value="1"/>
</dbReference>
<dbReference type="PANTHER" id="PTHR30146">
    <property type="entry name" value="LACI-RELATED TRANSCRIPTIONAL REPRESSOR"/>
    <property type="match status" value="1"/>
</dbReference>
<dbReference type="SMART" id="SM00354">
    <property type="entry name" value="HTH_LACI"/>
    <property type="match status" value="1"/>
</dbReference>
<dbReference type="SUPFAM" id="SSF53822">
    <property type="entry name" value="Periplasmic binding protein-like I"/>
    <property type="match status" value="1"/>
</dbReference>
<dbReference type="CDD" id="cd01392">
    <property type="entry name" value="HTH_LacI"/>
    <property type="match status" value="1"/>
</dbReference>
<dbReference type="InterPro" id="IPR028082">
    <property type="entry name" value="Peripla_BP_I"/>
</dbReference>
<evidence type="ECO:0000313" key="6">
    <source>
        <dbReference type="Proteomes" id="UP000095787"/>
    </source>
</evidence>
<dbReference type="InterPro" id="IPR046335">
    <property type="entry name" value="LacI/GalR-like_sensor"/>
</dbReference>
<dbReference type="AlphaFoldDB" id="A0A173XN32"/>
<dbReference type="Proteomes" id="UP000095787">
    <property type="component" value="Unassembled WGS sequence"/>
</dbReference>
<protein>
    <submittedName>
        <fullName evidence="5">HTH-type transcriptional repressor CytR</fullName>
    </submittedName>
</protein>
<dbReference type="RefSeq" id="WP_004847851.1">
    <property type="nucleotide sequence ID" value="NZ_AP028249.1"/>
</dbReference>
<sequence length="332" mass="37101">MATIREVAKAANVSITTVSKILSNDPDFRASQETRERVLKTAEELHYQYTGKKSQLHIGCIMSLTYSYSDPYFNDILGGIQSYCASHNAFISLIVSYSQLHNMTPGLKKQLSELDGLIITEIPPETLEFITTLNKKIVFVDNYIDGYCNIGYNTVYANQLIFDHIIKCGYKKIAYIGGASNSSAPSDFDSCCRMMIFRETLRANNIPYDPELIYNCDWDSKVCAAQVKELLSKHPETEVIFAGSDSLASVILSQLKKLNLKCPQDIGVVGFNDISLSKNFSPALTTVRLPSAEMGKLAAEVLIRQIKSNSVLKQQILLPVELKVRESTRKIR</sequence>
<accession>A0A173XN32</accession>
<dbReference type="Pfam" id="PF00356">
    <property type="entry name" value="LacI"/>
    <property type="match status" value="1"/>
</dbReference>
<dbReference type="GeneID" id="97327941"/>
<proteinExistence type="predicted"/>
<name>A0A173XN32_9FIRM</name>
<dbReference type="SUPFAM" id="SSF47413">
    <property type="entry name" value="lambda repressor-like DNA-binding domains"/>
    <property type="match status" value="1"/>
</dbReference>
<feature type="domain" description="HTH lacI-type" evidence="4">
    <location>
        <begin position="2"/>
        <end position="48"/>
    </location>
</feature>
<dbReference type="PROSITE" id="PS50932">
    <property type="entry name" value="HTH_LACI_2"/>
    <property type="match status" value="1"/>
</dbReference>
<dbReference type="PANTHER" id="PTHR30146:SF109">
    <property type="entry name" value="HTH-TYPE TRANSCRIPTIONAL REGULATOR GALS"/>
    <property type="match status" value="1"/>
</dbReference>
<keyword evidence="2" id="KW-0238">DNA-binding</keyword>
<evidence type="ECO:0000256" key="1">
    <source>
        <dbReference type="ARBA" id="ARBA00023015"/>
    </source>
</evidence>
<evidence type="ECO:0000259" key="4">
    <source>
        <dbReference type="PROSITE" id="PS50932"/>
    </source>
</evidence>
<dbReference type="GO" id="GO:0003700">
    <property type="term" value="F:DNA-binding transcription factor activity"/>
    <property type="evidence" value="ECO:0007669"/>
    <property type="project" value="TreeGrafter"/>
</dbReference>
<dbReference type="Gene3D" id="3.40.50.2300">
    <property type="match status" value="2"/>
</dbReference>
<reference evidence="5 6" key="1">
    <citation type="submission" date="2015-09" db="EMBL/GenBank/DDBJ databases">
        <authorList>
            <consortium name="Pathogen Informatics"/>
        </authorList>
    </citation>
    <scope>NUCLEOTIDE SEQUENCE [LARGE SCALE GENOMIC DNA]</scope>
    <source>
        <strain evidence="5 6">2789STDY5834841</strain>
    </source>
</reference>
<evidence type="ECO:0000313" key="5">
    <source>
        <dbReference type="EMBL" id="CUN52277.1"/>
    </source>
</evidence>
<evidence type="ECO:0000256" key="3">
    <source>
        <dbReference type="ARBA" id="ARBA00023163"/>
    </source>
</evidence>
<dbReference type="EMBL" id="CYZO01000001">
    <property type="protein sequence ID" value="CUN52277.1"/>
    <property type="molecule type" value="Genomic_DNA"/>
</dbReference>
<evidence type="ECO:0000256" key="2">
    <source>
        <dbReference type="ARBA" id="ARBA00023125"/>
    </source>
</evidence>
<keyword evidence="1" id="KW-0805">Transcription regulation</keyword>
<keyword evidence="3" id="KW-0804">Transcription</keyword>
<dbReference type="GO" id="GO:0000976">
    <property type="term" value="F:transcription cis-regulatory region binding"/>
    <property type="evidence" value="ECO:0007669"/>
    <property type="project" value="TreeGrafter"/>
</dbReference>
<dbReference type="Pfam" id="PF13377">
    <property type="entry name" value="Peripla_BP_3"/>
    <property type="match status" value="1"/>
</dbReference>
<organism evidence="5 6">
    <name type="scientific">[Ruminococcus] torques</name>
    <dbReference type="NCBI Taxonomy" id="33039"/>
    <lineage>
        <taxon>Bacteria</taxon>
        <taxon>Bacillati</taxon>
        <taxon>Bacillota</taxon>
        <taxon>Clostridia</taxon>
        <taxon>Lachnospirales</taxon>
        <taxon>Lachnospiraceae</taxon>
        <taxon>Mediterraneibacter</taxon>
    </lineage>
</organism>
<dbReference type="InterPro" id="IPR010982">
    <property type="entry name" value="Lambda_DNA-bd_dom_sf"/>
</dbReference>